<accession>A0A9J5YMV8</accession>
<dbReference type="OrthoDB" id="10513883at2759"/>
<feature type="non-terminal residue" evidence="1">
    <location>
        <position position="164"/>
    </location>
</feature>
<name>A0A9J5YMV8_SOLCO</name>
<sequence>MFGTNRKREKKTTTTMHNIEECGDKATKLSVKDENYFNKRANYKSRRKLATRKHEDSKRTCTIKDYGKELVGTRIKVWWPLDEKTMDLTFKAMLFHLLLNHDNENLSVCSLHIPNGILTAIPNAPITNIFENNGCGRIVFTKTVFARAALTATTAGGHLSFIPG</sequence>
<organism evidence="1 2">
    <name type="scientific">Solanum commersonii</name>
    <name type="common">Commerson's wild potato</name>
    <name type="synonym">Commerson's nightshade</name>
    <dbReference type="NCBI Taxonomy" id="4109"/>
    <lineage>
        <taxon>Eukaryota</taxon>
        <taxon>Viridiplantae</taxon>
        <taxon>Streptophyta</taxon>
        <taxon>Embryophyta</taxon>
        <taxon>Tracheophyta</taxon>
        <taxon>Spermatophyta</taxon>
        <taxon>Magnoliopsida</taxon>
        <taxon>eudicotyledons</taxon>
        <taxon>Gunneridae</taxon>
        <taxon>Pentapetalae</taxon>
        <taxon>asterids</taxon>
        <taxon>lamiids</taxon>
        <taxon>Solanales</taxon>
        <taxon>Solanaceae</taxon>
        <taxon>Solanoideae</taxon>
        <taxon>Solaneae</taxon>
        <taxon>Solanum</taxon>
    </lineage>
</organism>
<dbReference type="EMBL" id="JACXVP010000006">
    <property type="protein sequence ID" value="KAG5602091.1"/>
    <property type="molecule type" value="Genomic_DNA"/>
</dbReference>
<gene>
    <name evidence="1" type="ORF">H5410_033461</name>
</gene>
<dbReference type="Proteomes" id="UP000824120">
    <property type="component" value="Chromosome 6"/>
</dbReference>
<reference evidence="1 2" key="1">
    <citation type="submission" date="2020-09" db="EMBL/GenBank/DDBJ databases">
        <title>De no assembly of potato wild relative species, Solanum commersonii.</title>
        <authorList>
            <person name="Cho K."/>
        </authorList>
    </citation>
    <scope>NUCLEOTIDE SEQUENCE [LARGE SCALE GENOMIC DNA]</scope>
    <source>
        <strain evidence="1">LZ3.2</strain>
        <tissue evidence="1">Leaf</tissue>
    </source>
</reference>
<comment type="caution">
    <text evidence="1">The sequence shown here is derived from an EMBL/GenBank/DDBJ whole genome shotgun (WGS) entry which is preliminary data.</text>
</comment>
<evidence type="ECO:0000313" key="1">
    <source>
        <dbReference type="EMBL" id="KAG5602091.1"/>
    </source>
</evidence>
<proteinExistence type="predicted"/>
<dbReference type="AlphaFoldDB" id="A0A9J5YMV8"/>
<protein>
    <submittedName>
        <fullName evidence="1">Uncharacterized protein</fullName>
    </submittedName>
</protein>
<keyword evidence="2" id="KW-1185">Reference proteome</keyword>
<evidence type="ECO:0000313" key="2">
    <source>
        <dbReference type="Proteomes" id="UP000824120"/>
    </source>
</evidence>